<dbReference type="Pfam" id="PF01571">
    <property type="entry name" value="GCV_T"/>
    <property type="match status" value="1"/>
</dbReference>
<dbReference type="NCBIfam" id="TIGR03317">
    <property type="entry name" value="ygfZ_signature"/>
    <property type="match status" value="1"/>
</dbReference>
<evidence type="ECO:0000313" key="3">
    <source>
        <dbReference type="EMBL" id="WMW78900.1"/>
    </source>
</evidence>
<protein>
    <submittedName>
        <fullName evidence="3">Folate-binding protein</fullName>
    </submittedName>
</protein>
<feature type="domain" description="GCVT N-terminal" evidence="2">
    <location>
        <begin position="33"/>
        <end position="137"/>
    </location>
</feature>
<proteinExistence type="predicted"/>
<dbReference type="Proteomes" id="UP001181355">
    <property type="component" value="Chromosome"/>
</dbReference>
<dbReference type="Gene3D" id="3.30.1360.120">
    <property type="entry name" value="Probable tRNA modification gtpase trme, domain 1"/>
    <property type="match status" value="1"/>
</dbReference>
<dbReference type="SUPFAM" id="SSF103025">
    <property type="entry name" value="Folate-binding domain"/>
    <property type="match status" value="1"/>
</dbReference>
<evidence type="ECO:0000259" key="2">
    <source>
        <dbReference type="Pfam" id="PF01571"/>
    </source>
</evidence>
<dbReference type="RefSeq" id="WP_309480402.1">
    <property type="nucleotide sequence ID" value="NZ_CP133720.1"/>
</dbReference>
<gene>
    <name evidence="3" type="ORF">RF679_09490</name>
</gene>
<dbReference type="PANTHER" id="PTHR22602">
    <property type="entry name" value="TRANSFERASE CAF17, MITOCHONDRIAL-RELATED"/>
    <property type="match status" value="1"/>
</dbReference>
<dbReference type="EMBL" id="CP133720">
    <property type="protein sequence ID" value="WMW78900.1"/>
    <property type="molecule type" value="Genomic_DNA"/>
</dbReference>
<accession>A0ABY9RE22</accession>
<reference evidence="3" key="1">
    <citation type="submission" date="2023-09" db="EMBL/GenBank/DDBJ databases">
        <title>Undibacterium sp. 20NA77.5 isolated from freshwater.</title>
        <authorList>
            <person name="Le V."/>
            <person name="Ko S.-R."/>
            <person name="Ahn C.-Y."/>
            <person name="Oh H.-M."/>
        </authorList>
    </citation>
    <scope>NUCLEOTIDE SEQUENCE</scope>
    <source>
        <strain evidence="3">20NA77.5</strain>
    </source>
</reference>
<keyword evidence="1" id="KW-0809">Transit peptide</keyword>
<dbReference type="InterPro" id="IPR045179">
    <property type="entry name" value="YgfZ/GcvT"/>
</dbReference>
<evidence type="ECO:0000256" key="1">
    <source>
        <dbReference type="ARBA" id="ARBA00022946"/>
    </source>
</evidence>
<name>A0ABY9RE22_9BURK</name>
<dbReference type="PIRSF" id="PIRSF006487">
    <property type="entry name" value="GcvT"/>
    <property type="match status" value="1"/>
</dbReference>
<dbReference type="PANTHER" id="PTHR22602:SF0">
    <property type="entry name" value="TRANSFERASE CAF17, MITOCHONDRIAL-RELATED"/>
    <property type="match status" value="1"/>
</dbReference>
<evidence type="ECO:0000313" key="4">
    <source>
        <dbReference type="Proteomes" id="UP001181355"/>
    </source>
</evidence>
<dbReference type="InterPro" id="IPR006222">
    <property type="entry name" value="GCVT_N"/>
</dbReference>
<keyword evidence="4" id="KW-1185">Reference proteome</keyword>
<organism evidence="3 4">
    <name type="scientific">Undibacterium cyanobacteriorum</name>
    <dbReference type="NCBI Taxonomy" id="3073561"/>
    <lineage>
        <taxon>Bacteria</taxon>
        <taxon>Pseudomonadati</taxon>
        <taxon>Pseudomonadota</taxon>
        <taxon>Betaproteobacteria</taxon>
        <taxon>Burkholderiales</taxon>
        <taxon>Oxalobacteraceae</taxon>
        <taxon>Undibacterium</taxon>
    </lineage>
</organism>
<dbReference type="InterPro" id="IPR017703">
    <property type="entry name" value="YgfZ/GCV_T_CS"/>
</dbReference>
<sequence length="342" mass="38212">MENFDLRLFETENMPTLEESTRNSFICQLQDQALLKVTGEDAATFLHSQLSNDVERLKEGEARYAAYCSAKGRMLASFYYWKYQDAIFLQCAADLLPSLQKRLQMFVLRSKVKIEDVSNQFKTFGLGVNNAESAQLLSTPLPQKVNEVSASETHFLIRRDDCLGLSRYMLLVETAEQAASSFTHLQGFTAQLPIVNARMWRVGQIYAGIAQVNDKIKEQFVPQMLNFELIGGVNFRKGCYPGQEIVARSQYLGKLKRRMTIASIDGADLALATAGQEIFAKSDPEQPCGMIVTAEFDLDGTVIVLVEIKLAAHEEGQVFLGNVSGPQLSFKALPYAYIDVTE</sequence>
<dbReference type="InterPro" id="IPR027266">
    <property type="entry name" value="TrmE/GcvT-like"/>
</dbReference>